<dbReference type="AlphaFoldDB" id="A0A484N1K2"/>
<evidence type="ECO:0000313" key="1">
    <source>
        <dbReference type="EMBL" id="VFQ94148.1"/>
    </source>
</evidence>
<evidence type="ECO:0000313" key="2">
    <source>
        <dbReference type="Proteomes" id="UP000595140"/>
    </source>
</evidence>
<sequence>MDDSELQQINNKVSRLNILEDEEGISLAPNLVAESQFDVVRTWVMAGRLLPEKVVKFDVMKQVLLPSGSLRLECASLKRRHAGRDLDQEDRPGGH</sequence>
<keyword evidence="2" id="KW-1185">Reference proteome</keyword>
<protein>
    <submittedName>
        <fullName evidence="1">Uncharacterized protein</fullName>
    </submittedName>
</protein>
<gene>
    <name evidence="1" type="ORF">CCAM_LOCUS35924</name>
</gene>
<name>A0A484N1K2_9ASTE</name>
<dbReference type="EMBL" id="OOIL02005153">
    <property type="protein sequence ID" value="VFQ94148.1"/>
    <property type="molecule type" value="Genomic_DNA"/>
</dbReference>
<organism evidence="1 2">
    <name type="scientific">Cuscuta campestris</name>
    <dbReference type="NCBI Taxonomy" id="132261"/>
    <lineage>
        <taxon>Eukaryota</taxon>
        <taxon>Viridiplantae</taxon>
        <taxon>Streptophyta</taxon>
        <taxon>Embryophyta</taxon>
        <taxon>Tracheophyta</taxon>
        <taxon>Spermatophyta</taxon>
        <taxon>Magnoliopsida</taxon>
        <taxon>eudicotyledons</taxon>
        <taxon>Gunneridae</taxon>
        <taxon>Pentapetalae</taxon>
        <taxon>asterids</taxon>
        <taxon>lamiids</taxon>
        <taxon>Solanales</taxon>
        <taxon>Convolvulaceae</taxon>
        <taxon>Cuscuteae</taxon>
        <taxon>Cuscuta</taxon>
        <taxon>Cuscuta subgen. Grammica</taxon>
        <taxon>Cuscuta sect. Cleistogrammica</taxon>
    </lineage>
</organism>
<reference evidence="1 2" key="1">
    <citation type="submission" date="2018-04" db="EMBL/GenBank/DDBJ databases">
        <authorList>
            <person name="Vogel A."/>
        </authorList>
    </citation>
    <scope>NUCLEOTIDE SEQUENCE [LARGE SCALE GENOMIC DNA]</scope>
</reference>
<accession>A0A484N1K2</accession>
<proteinExistence type="predicted"/>
<dbReference type="Proteomes" id="UP000595140">
    <property type="component" value="Unassembled WGS sequence"/>
</dbReference>